<proteinExistence type="predicted"/>
<dbReference type="Gene3D" id="3.40.190.10">
    <property type="entry name" value="Periplasmic binding protein-like II"/>
    <property type="match status" value="1"/>
</dbReference>
<evidence type="ECO:0000256" key="3">
    <source>
        <dbReference type="ARBA" id="ARBA00023136"/>
    </source>
</evidence>
<evidence type="ECO:0000256" key="1">
    <source>
        <dbReference type="ARBA" id="ARBA00022475"/>
    </source>
</evidence>
<evidence type="ECO:0000313" key="7">
    <source>
        <dbReference type="Proteomes" id="UP000578819"/>
    </source>
</evidence>
<dbReference type="SUPFAM" id="SSF53850">
    <property type="entry name" value="Periplasmic binding protein-like II"/>
    <property type="match status" value="1"/>
</dbReference>
<reference evidence="6 7" key="1">
    <citation type="submission" date="2020-08" db="EMBL/GenBank/DDBJ databases">
        <title>Sequencing the genomes of 1000 actinobacteria strains.</title>
        <authorList>
            <person name="Klenk H.-P."/>
        </authorList>
    </citation>
    <scope>NUCLEOTIDE SEQUENCE [LARGE SCALE GENOMIC DNA]</scope>
    <source>
        <strain evidence="6 7">DSM 45886</strain>
    </source>
</reference>
<comment type="caution">
    <text evidence="6">The sequence shown here is derived from an EMBL/GenBank/DDBJ whole genome shotgun (WGS) entry which is preliminary data.</text>
</comment>
<dbReference type="AlphaFoldDB" id="A0A7W7SYJ4"/>
<sequence length="454" mass="48152">MATRPPTTPRSADPVRLRRRALLALGLGAGAAPLLTACGGASTSGGDGGAGTVDFLSTQFTPVEERQRFERILAERITAASVAYNPVEPGVFASTITSQVAAGRVQVDLVGGLHGDLAPHADRFENLDDLAGKLADRGFPAEIAALGRLTGTSTSYLPWMQASYVLAVHRSALKWLPSGADVQTLTYDQLLDWAGAARRGNGGKPVLGLPCGPKGLYHRFFQGYLLPSFTGGQISTFHSAAAVQAWQYLKELWAQTAPASTNFDQMQEPLQRGEVLIAWDHVARLVNAPTAKPDDWVMAPAPRGPKGLGYLLVVAGLAIPRGAPEADRAREVITGLTARETQLDVLRQNAFFPVVDTPSAADLPPAVAMAAEAVRRQQGAAGAILALPPVGLGNRDGEVSQIFKNCFKEICLDGRPVRPVLDTQARQLDAILAELQVPCWRPDPVAAGQTCRVG</sequence>
<keyword evidence="6" id="KW-0813">Transport</keyword>
<evidence type="ECO:0000256" key="4">
    <source>
        <dbReference type="ARBA" id="ARBA00023139"/>
    </source>
</evidence>
<dbReference type="Pfam" id="PF01547">
    <property type="entry name" value="SBP_bac_1"/>
    <property type="match status" value="1"/>
</dbReference>
<evidence type="ECO:0000256" key="2">
    <source>
        <dbReference type="ARBA" id="ARBA00022729"/>
    </source>
</evidence>
<dbReference type="PANTHER" id="PTHR43649">
    <property type="entry name" value="ARABINOSE-BINDING PROTEIN-RELATED"/>
    <property type="match status" value="1"/>
</dbReference>
<keyword evidence="5" id="KW-0449">Lipoprotein</keyword>
<keyword evidence="6" id="KW-0762">Sugar transport</keyword>
<dbReference type="PANTHER" id="PTHR43649:SF33">
    <property type="entry name" value="POLYGALACTURONAN_RHAMNOGALACTURONAN-BINDING PROTEIN YTCQ"/>
    <property type="match status" value="1"/>
</dbReference>
<keyword evidence="7" id="KW-1185">Reference proteome</keyword>
<gene>
    <name evidence="6" type="ORF">FHR38_005758</name>
</gene>
<keyword evidence="3" id="KW-0472">Membrane</keyword>
<keyword evidence="2" id="KW-0732">Signal</keyword>
<evidence type="ECO:0000313" key="6">
    <source>
        <dbReference type="EMBL" id="MBB4962025.1"/>
    </source>
</evidence>
<dbReference type="InterPro" id="IPR006059">
    <property type="entry name" value="SBP"/>
</dbReference>
<accession>A0A7W7SYJ4</accession>
<name>A0A7W7SYJ4_9ACTN</name>
<dbReference type="RefSeq" id="WP_184537954.1">
    <property type="nucleotide sequence ID" value="NZ_JACHJW010000001.1"/>
</dbReference>
<dbReference type="Proteomes" id="UP000578819">
    <property type="component" value="Unassembled WGS sequence"/>
</dbReference>
<keyword evidence="4" id="KW-0564">Palmitate</keyword>
<dbReference type="InterPro" id="IPR050490">
    <property type="entry name" value="Bact_solute-bd_prot1"/>
</dbReference>
<dbReference type="EMBL" id="JACHJW010000001">
    <property type="protein sequence ID" value="MBB4962025.1"/>
    <property type="molecule type" value="Genomic_DNA"/>
</dbReference>
<evidence type="ECO:0000256" key="5">
    <source>
        <dbReference type="ARBA" id="ARBA00023288"/>
    </source>
</evidence>
<keyword evidence="1" id="KW-1003">Cell membrane</keyword>
<organism evidence="6 7">
    <name type="scientific">Micromonospora polyrhachis</name>
    <dbReference type="NCBI Taxonomy" id="1282883"/>
    <lineage>
        <taxon>Bacteria</taxon>
        <taxon>Bacillati</taxon>
        <taxon>Actinomycetota</taxon>
        <taxon>Actinomycetes</taxon>
        <taxon>Micromonosporales</taxon>
        <taxon>Micromonosporaceae</taxon>
        <taxon>Micromonospora</taxon>
    </lineage>
</organism>
<protein>
    <submittedName>
        <fullName evidence="6">Multiple sugar transport system substrate-binding protein</fullName>
    </submittedName>
</protein>